<evidence type="ECO:0000256" key="11">
    <source>
        <dbReference type="SAM" id="Phobius"/>
    </source>
</evidence>
<dbReference type="SUPFAM" id="SSF54631">
    <property type="entry name" value="CBS-domain pair"/>
    <property type="match status" value="1"/>
</dbReference>
<keyword evidence="5" id="KW-0406">Ion transport</keyword>
<dbReference type="GO" id="GO:0005254">
    <property type="term" value="F:chloride channel activity"/>
    <property type="evidence" value="ECO:0007669"/>
    <property type="project" value="UniProtKB-KW"/>
</dbReference>
<feature type="transmembrane region" description="Helical" evidence="11">
    <location>
        <begin position="21"/>
        <end position="45"/>
    </location>
</feature>
<dbReference type="PROSITE" id="PS51371">
    <property type="entry name" value="CBS"/>
    <property type="match status" value="2"/>
</dbReference>
<keyword evidence="14" id="KW-1185">Reference proteome</keyword>
<keyword evidence="9" id="KW-0407">Ion channel</keyword>
<dbReference type="InterPro" id="IPR050368">
    <property type="entry name" value="ClC-type_chloride_channel"/>
</dbReference>
<feature type="domain" description="CBS" evidence="12">
    <location>
        <begin position="515"/>
        <end position="572"/>
    </location>
</feature>
<feature type="transmembrane region" description="Helical" evidence="11">
    <location>
        <begin position="238"/>
        <end position="259"/>
    </location>
</feature>
<feature type="transmembrane region" description="Helical" evidence="11">
    <location>
        <begin position="279"/>
        <end position="297"/>
    </location>
</feature>
<evidence type="ECO:0000313" key="14">
    <source>
        <dbReference type="Proteomes" id="UP000009374"/>
    </source>
</evidence>
<evidence type="ECO:0000256" key="3">
    <source>
        <dbReference type="ARBA" id="ARBA00022692"/>
    </source>
</evidence>
<keyword evidence="10" id="KW-0129">CBS domain</keyword>
<protein>
    <submittedName>
        <fullName evidence="13">Putative Cl-channel, voltage gated</fullName>
    </submittedName>
</protein>
<feature type="domain" description="CBS" evidence="12">
    <location>
        <begin position="448"/>
        <end position="509"/>
    </location>
</feature>
<dbReference type="PRINTS" id="PR00762">
    <property type="entry name" value="CLCHANNEL"/>
</dbReference>
<dbReference type="PANTHER" id="PTHR43427">
    <property type="entry name" value="CHLORIDE CHANNEL PROTEIN CLC-E"/>
    <property type="match status" value="1"/>
</dbReference>
<feature type="transmembrane region" description="Helical" evidence="11">
    <location>
        <begin position="200"/>
        <end position="226"/>
    </location>
</feature>
<dbReference type="InterPro" id="IPR046342">
    <property type="entry name" value="CBS_dom_sf"/>
</dbReference>
<dbReference type="SMART" id="SM00116">
    <property type="entry name" value="CBS"/>
    <property type="match status" value="2"/>
</dbReference>
<dbReference type="Pfam" id="PF00654">
    <property type="entry name" value="Voltage_CLC"/>
    <property type="match status" value="1"/>
</dbReference>
<dbReference type="Proteomes" id="UP000009374">
    <property type="component" value="Unassembled WGS sequence"/>
</dbReference>
<dbReference type="InterPro" id="IPR001807">
    <property type="entry name" value="ClC"/>
</dbReference>
<reference evidence="13 14" key="1">
    <citation type="journal article" date="2009" name="Appl. Environ. Microbiol.">
        <title>Community genomic and proteomic analyses of chemoautotrophic iron-oxidizing "Leptospirillum rubarum" (Group II) and "Leptospirillum ferrodiazotrophum" (Group III) bacteria in acid mine drainage biofilms.</title>
        <authorList>
            <person name="Goltsman D.S."/>
            <person name="Denef V.J."/>
            <person name="Singer S.W."/>
            <person name="VerBerkmoes N.C."/>
            <person name="Lefsrud M."/>
            <person name="Mueller R.S."/>
            <person name="Dick G.J."/>
            <person name="Sun C.L."/>
            <person name="Wheeler K.E."/>
            <person name="Zemla A."/>
            <person name="Baker B.J."/>
            <person name="Hauser L."/>
            <person name="Land M."/>
            <person name="Shah M.B."/>
            <person name="Thelen M.P."/>
            <person name="Hettich R.L."/>
            <person name="Banfield J.F."/>
        </authorList>
    </citation>
    <scope>NUCLEOTIDE SEQUENCE [LARGE SCALE GENOMIC DNA]</scope>
</reference>
<evidence type="ECO:0000256" key="10">
    <source>
        <dbReference type="PROSITE-ProRule" id="PRU00703"/>
    </source>
</evidence>
<dbReference type="AlphaFoldDB" id="C6HUP8"/>
<dbReference type="InterPro" id="IPR014743">
    <property type="entry name" value="Cl-channel_core"/>
</dbReference>
<evidence type="ECO:0000256" key="6">
    <source>
        <dbReference type="ARBA" id="ARBA00023136"/>
    </source>
</evidence>
<evidence type="ECO:0000256" key="9">
    <source>
        <dbReference type="ARBA" id="ARBA00023303"/>
    </source>
</evidence>
<evidence type="ECO:0000259" key="12">
    <source>
        <dbReference type="PROSITE" id="PS51371"/>
    </source>
</evidence>
<feature type="transmembrane region" description="Helical" evidence="11">
    <location>
        <begin position="117"/>
        <end position="143"/>
    </location>
</feature>
<dbReference type="CDD" id="cd00400">
    <property type="entry name" value="Voltage_gated_ClC"/>
    <property type="match status" value="1"/>
</dbReference>
<evidence type="ECO:0000256" key="2">
    <source>
        <dbReference type="ARBA" id="ARBA00022448"/>
    </source>
</evidence>
<gene>
    <name evidence="13" type="ORF">UBAL3_69480042</name>
</gene>
<feature type="transmembrane region" description="Helical" evidence="11">
    <location>
        <begin position="65"/>
        <end position="83"/>
    </location>
</feature>
<dbReference type="Pfam" id="PF00571">
    <property type="entry name" value="CBS"/>
    <property type="match status" value="2"/>
</dbReference>
<feature type="transmembrane region" description="Helical" evidence="11">
    <location>
        <begin position="163"/>
        <end position="188"/>
    </location>
</feature>
<dbReference type="PANTHER" id="PTHR43427:SF6">
    <property type="entry name" value="CHLORIDE CHANNEL PROTEIN CLC-E"/>
    <property type="match status" value="1"/>
</dbReference>
<dbReference type="Gene3D" id="3.10.580.10">
    <property type="entry name" value="CBS-domain"/>
    <property type="match status" value="1"/>
</dbReference>
<evidence type="ECO:0000313" key="13">
    <source>
        <dbReference type="EMBL" id="EES53674.1"/>
    </source>
</evidence>
<feature type="transmembrane region" description="Helical" evidence="11">
    <location>
        <begin position="403"/>
        <end position="424"/>
    </location>
</feature>
<dbReference type="GO" id="GO:0034707">
    <property type="term" value="C:chloride channel complex"/>
    <property type="evidence" value="ECO:0007669"/>
    <property type="project" value="UniProtKB-KW"/>
</dbReference>
<feature type="transmembrane region" description="Helical" evidence="11">
    <location>
        <begin position="371"/>
        <end position="396"/>
    </location>
</feature>
<comment type="subcellular location">
    <subcellularLocation>
        <location evidence="1">Membrane</location>
        <topology evidence="1">Multi-pass membrane protein</topology>
    </subcellularLocation>
</comment>
<keyword evidence="7" id="KW-0869">Chloride channel</keyword>
<keyword evidence="4 11" id="KW-1133">Transmembrane helix</keyword>
<keyword evidence="6 11" id="KW-0472">Membrane</keyword>
<feature type="transmembrane region" description="Helical" evidence="11">
    <location>
        <begin position="346"/>
        <end position="365"/>
    </location>
</feature>
<evidence type="ECO:0000256" key="4">
    <source>
        <dbReference type="ARBA" id="ARBA00022989"/>
    </source>
</evidence>
<evidence type="ECO:0000256" key="5">
    <source>
        <dbReference type="ARBA" id="ARBA00023065"/>
    </source>
</evidence>
<evidence type="ECO:0000256" key="8">
    <source>
        <dbReference type="ARBA" id="ARBA00023214"/>
    </source>
</evidence>
<keyword evidence="2" id="KW-0813">Transport</keyword>
<keyword evidence="3 11" id="KW-0812">Transmembrane</keyword>
<keyword evidence="8" id="KW-0868">Chloride</keyword>
<dbReference type="SUPFAM" id="SSF81340">
    <property type="entry name" value="Clc chloride channel"/>
    <property type="match status" value="1"/>
</dbReference>
<sequence>MQIRRRFRVNARQILGHVTRLNIFWRTLFISVLIGVTTGFLVYLIERVVYRLLFLTLYNTAFKNHLVVILIPMAGVLVARYILASGRVDNAGGTEEIIKSYHEYRGKLPLRNALFKIPAYISTLGFGGSAGLEGASTYIGGVVSSLVDRTFSWLRIPYEEQRVMLLAGAAAGLSAMFKAPFTGAIFVLQVPYRSDIAPNALVPTLISSVSSYIVMVSLVGTAPLFQLAAKAQFHFKDFLSVIVIGVVCGFLTALFIRIYRQTKRWFSEGSRHRIGLRPILGALILGLTGYVATRAWGEALPLGPGYIFIQHLLTGNVPIDMALELFFLKAIAVIFTFSAGGIGGSFFPLLSLGAATGSVVAQIAGLEPYDFGVVMGMSAFLAAGYKTPLAAVVFIAEATHSSGYLIPGLIGTVVSYVVSGSTSISTHQRDREDIHLANRFHLPVRNAMLRNIVSAPADLTLAEFREHFVLRHLHRIYPVTQEGPTGPQLIGIISLYDLDRVPPEKWGETTVGQTMVTNVVTVTADDPILTAIARMNEKDLEFLPVIDNQHSRRLVGGITRTDVFSGEWANLL</sequence>
<evidence type="ECO:0000256" key="1">
    <source>
        <dbReference type="ARBA" id="ARBA00004141"/>
    </source>
</evidence>
<feature type="transmembrane region" description="Helical" evidence="11">
    <location>
        <begin position="317"/>
        <end position="339"/>
    </location>
</feature>
<dbReference type="InterPro" id="IPR000644">
    <property type="entry name" value="CBS_dom"/>
</dbReference>
<dbReference type="Gene3D" id="1.10.3080.10">
    <property type="entry name" value="Clc chloride channel"/>
    <property type="match status" value="1"/>
</dbReference>
<name>C6HUP8_9BACT</name>
<proteinExistence type="predicted"/>
<organism evidence="13 14">
    <name type="scientific">Leptospirillum ferrodiazotrophum</name>
    <dbReference type="NCBI Taxonomy" id="412449"/>
    <lineage>
        <taxon>Bacteria</taxon>
        <taxon>Pseudomonadati</taxon>
        <taxon>Nitrospirota</taxon>
        <taxon>Nitrospiria</taxon>
        <taxon>Nitrospirales</taxon>
        <taxon>Nitrospiraceae</taxon>
        <taxon>Leptospirillum</taxon>
    </lineage>
</organism>
<evidence type="ECO:0000256" key="7">
    <source>
        <dbReference type="ARBA" id="ARBA00023173"/>
    </source>
</evidence>
<accession>C6HUP8</accession>
<dbReference type="EMBL" id="GG693857">
    <property type="protein sequence ID" value="EES53674.1"/>
    <property type="molecule type" value="Genomic_DNA"/>
</dbReference>